<dbReference type="InterPro" id="IPR001347">
    <property type="entry name" value="SIS_dom"/>
</dbReference>
<dbReference type="InterPro" id="IPR036388">
    <property type="entry name" value="WH-like_DNA-bd_sf"/>
</dbReference>
<keyword evidence="7" id="KW-1185">Reference proteome</keyword>
<accession>A0ABR8PJ22</accession>
<feature type="domain" description="HTH rpiR-type" evidence="4">
    <location>
        <begin position="9"/>
        <end position="85"/>
    </location>
</feature>
<dbReference type="InterPro" id="IPR047640">
    <property type="entry name" value="RpiR-like"/>
</dbReference>
<keyword evidence="1" id="KW-0805">Transcription regulation</keyword>
<protein>
    <submittedName>
        <fullName evidence="6">MurR/RpiR family transcriptional regulator</fullName>
    </submittedName>
</protein>
<evidence type="ECO:0000256" key="3">
    <source>
        <dbReference type="ARBA" id="ARBA00023163"/>
    </source>
</evidence>
<comment type="caution">
    <text evidence="6">The sequence shown here is derived from an EMBL/GenBank/DDBJ whole genome shotgun (WGS) entry which is preliminary data.</text>
</comment>
<evidence type="ECO:0000313" key="7">
    <source>
        <dbReference type="Proteomes" id="UP000659496"/>
    </source>
</evidence>
<evidence type="ECO:0000259" key="5">
    <source>
        <dbReference type="PROSITE" id="PS51464"/>
    </source>
</evidence>
<evidence type="ECO:0000256" key="2">
    <source>
        <dbReference type="ARBA" id="ARBA00023125"/>
    </source>
</evidence>
<dbReference type="CDD" id="cd05013">
    <property type="entry name" value="SIS_RpiR"/>
    <property type="match status" value="1"/>
</dbReference>
<dbReference type="Pfam" id="PF01380">
    <property type="entry name" value="SIS"/>
    <property type="match status" value="1"/>
</dbReference>
<evidence type="ECO:0000256" key="1">
    <source>
        <dbReference type="ARBA" id="ARBA00023015"/>
    </source>
</evidence>
<reference evidence="6 7" key="1">
    <citation type="submission" date="2020-08" db="EMBL/GenBank/DDBJ databases">
        <title>A Genomic Blueprint of the Chicken Gut Microbiome.</title>
        <authorList>
            <person name="Gilroy R."/>
            <person name="Ravi A."/>
            <person name="Getino M."/>
            <person name="Pursley I."/>
            <person name="Horton D.L."/>
            <person name="Alikhan N.-F."/>
            <person name="Baker D."/>
            <person name="Gharbi K."/>
            <person name="Hall N."/>
            <person name="Watson M."/>
            <person name="Adriaenssens E.M."/>
            <person name="Foster-Nyarko E."/>
            <person name="Jarju S."/>
            <person name="Secka A."/>
            <person name="Antonio M."/>
            <person name="Oren A."/>
            <person name="Chaudhuri R."/>
            <person name="La Ragione R.M."/>
            <person name="Hildebrand F."/>
            <person name="Pallen M.J."/>
        </authorList>
    </citation>
    <scope>NUCLEOTIDE SEQUENCE [LARGE SCALE GENOMIC DNA]</scope>
    <source>
        <strain evidence="6 7">Sa3CUA8</strain>
    </source>
</reference>
<sequence>MQTGPLKGMKPSVLMEQYKPEFTKSEHKIYTYLTANEAHVIYLSLTELCEASGAAEATVLRFFRKLGFKGFQDFKYSYAQELATDATVAEHGTYLDKIRTNMVRAVEDSAGIVDEKELQRTIDVLKQKDNIVIFGVGSSGIAGLDMQSRLMRIGRQATAVIDPHFQVMLASSLDADSVVIAISISGGTKDIVDSVKIAKEKGATIIVLTNYLKSPLSQYADHILLGAAKENPLDSGSLVSKIAQLFLIDVLCTGLAVGNVERAEEIRTQISANISTKLY</sequence>
<dbReference type="InterPro" id="IPR000281">
    <property type="entry name" value="HTH_RpiR"/>
</dbReference>
<dbReference type="InterPro" id="IPR009057">
    <property type="entry name" value="Homeodomain-like_sf"/>
</dbReference>
<dbReference type="Gene3D" id="1.10.10.10">
    <property type="entry name" value="Winged helix-like DNA-binding domain superfamily/Winged helix DNA-binding domain"/>
    <property type="match status" value="1"/>
</dbReference>
<keyword evidence="3" id="KW-0804">Transcription</keyword>
<organism evidence="6 7">
    <name type="scientific">Sporosarcina gallistercoris</name>
    <dbReference type="NCBI Taxonomy" id="2762245"/>
    <lineage>
        <taxon>Bacteria</taxon>
        <taxon>Bacillati</taxon>
        <taxon>Bacillota</taxon>
        <taxon>Bacilli</taxon>
        <taxon>Bacillales</taxon>
        <taxon>Caryophanaceae</taxon>
        <taxon>Sporosarcina</taxon>
    </lineage>
</organism>
<proteinExistence type="predicted"/>
<dbReference type="InterPro" id="IPR035472">
    <property type="entry name" value="RpiR-like_SIS"/>
</dbReference>
<dbReference type="Pfam" id="PF01418">
    <property type="entry name" value="HTH_6"/>
    <property type="match status" value="1"/>
</dbReference>
<evidence type="ECO:0000259" key="4">
    <source>
        <dbReference type="PROSITE" id="PS51071"/>
    </source>
</evidence>
<dbReference type="PANTHER" id="PTHR30514">
    <property type="entry name" value="GLUCOKINASE"/>
    <property type="match status" value="1"/>
</dbReference>
<dbReference type="RefSeq" id="WP_191689309.1">
    <property type="nucleotide sequence ID" value="NZ_JACSQY010000004.1"/>
</dbReference>
<dbReference type="EMBL" id="JACSQY010000004">
    <property type="protein sequence ID" value="MBD7908161.1"/>
    <property type="molecule type" value="Genomic_DNA"/>
</dbReference>
<dbReference type="SUPFAM" id="SSF53697">
    <property type="entry name" value="SIS domain"/>
    <property type="match status" value="1"/>
</dbReference>
<dbReference type="PROSITE" id="PS51464">
    <property type="entry name" value="SIS"/>
    <property type="match status" value="1"/>
</dbReference>
<evidence type="ECO:0000313" key="6">
    <source>
        <dbReference type="EMBL" id="MBD7908161.1"/>
    </source>
</evidence>
<gene>
    <name evidence="6" type="ORF">H9659_07460</name>
</gene>
<dbReference type="PROSITE" id="PS51071">
    <property type="entry name" value="HTH_RPIR"/>
    <property type="match status" value="1"/>
</dbReference>
<dbReference type="SUPFAM" id="SSF46689">
    <property type="entry name" value="Homeodomain-like"/>
    <property type="match status" value="1"/>
</dbReference>
<keyword evidence="2" id="KW-0238">DNA-binding</keyword>
<dbReference type="Gene3D" id="3.40.50.10490">
    <property type="entry name" value="Glucose-6-phosphate isomerase like protein, domain 1"/>
    <property type="match status" value="1"/>
</dbReference>
<dbReference type="InterPro" id="IPR046348">
    <property type="entry name" value="SIS_dom_sf"/>
</dbReference>
<feature type="domain" description="SIS" evidence="5">
    <location>
        <begin position="121"/>
        <end position="261"/>
    </location>
</feature>
<name>A0ABR8PJ22_9BACL</name>
<dbReference type="PANTHER" id="PTHR30514:SF1">
    <property type="entry name" value="HTH-TYPE TRANSCRIPTIONAL REGULATOR HEXR-RELATED"/>
    <property type="match status" value="1"/>
</dbReference>
<dbReference type="Proteomes" id="UP000659496">
    <property type="component" value="Unassembled WGS sequence"/>
</dbReference>